<name>A0A969W9S5_9GAMM</name>
<dbReference type="Proteomes" id="UP000653472">
    <property type="component" value="Unassembled WGS sequence"/>
</dbReference>
<feature type="transmembrane region" description="Helical" evidence="1">
    <location>
        <begin position="32"/>
        <end position="53"/>
    </location>
</feature>
<comment type="caution">
    <text evidence="2">The sequence shown here is derived from an EMBL/GenBank/DDBJ whole genome shotgun (WGS) entry which is preliminary data.</text>
</comment>
<sequence>MNNYGRPCQGSYSGFLELRWIGFYHGRMSRRLFTSLALLIALLFQAVVPAFGFSSERRGMSSSEMMAMADEHCAEQMPSLDPAADADLHHQMACDECCHSAMHCGASCGQLPLMAFALSLSLPSDAERWLPPAGRQLPQSAPIPLLRPPILA</sequence>
<evidence type="ECO:0000313" key="2">
    <source>
        <dbReference type="EMBL" id="NKF22977.1"/>
    </source>
</evidence>
<organism evidence="2 3">
    <name type="scientific">Solimonas marina</name>
    <dbReference type="NCBI Taxonomy" id="2714601"/>
    <lineage>
        <taxon>Bacteria</taxon>
        <taxon>Pseudomonadati</taxon>
        <taxon>Pseudomonadota</taxon>
        <taxon>Gammaproteobacteria</taxon>
        <taxon>Nevskiales</taxon>
        <taxon>Nevskiaceae</taxon>
        <taxon>Solimonas</taxon>
    </lineage>
</organism>
<evidence type="ECO:0000256" key="1">
    <source>
        <dbReference type="SAM" id="Phobius"/>
    </source>
</evidence>
<evidence type="ECO:0000313" key="3">
    <source>
        <dbReference type="Proteomes" id="UP000653472"/>
    </source>
</evidence>
<protein>
    <submittedName>
        <fullName evidence="2">Uncharacterized protein</fullName>
    </submittedName>
</protein>
<gene>
    <name evidence="2" type="ORF">G7Y82_11660</name>
</gene>
<keyword evidence="1" id="KW-0812">Transmembrane</keyword>
<keyword evidence="1" id="KW-0472">Membrane</keyword>
<keyword evidence="1" id="KW-1133">Transmembrane helix</keyword>
<dbReference type="AlphaFoldDB" id="A0A969W9S5"/>
<reference evidence="2" key="1">
    <citation type="submission" date="2020-03" db="EMBL/GenBank/DDBJ databases">
        <title>Solimonas marina sp. nov., isolated from deep seawater of the Pacific Ocean.</title>
        <authorList>
            <person name="Liu X."/>
            <person name="Lai Q."/>
            <person name="Sun F."/>
            <person name="Gai Y."/>
            <person name="Li G."/>
            <person name="Shao Z."/>
        </authorList>
    </citation>
    <scope>NUCLEOTIDE SEQUENCE</scope>
    <source>
        <strain evidence="2">C16B3</strain>
    </source>
</reference>
<dbReference type="EMBL" id="JAAVXB010000006">
    <property type="protein sequence ID" value="NKF22977.1"/>
    <property type="molecule type" value="Genomic_DNA"/>
</dbReference>
<keyword evidence="3" id="KW-1185">Reference proteome</keyword>
<proteinExistence type="predicted"/>
<accession>A0A969W9S5</accession>